<dbReference type="PANTHER" id="PTHR33923:SF2">
    <property type="entry name" value="CALMODULIN-BINDING PROTEIN-RELATED"/>
    <property type="match status" value="1"/>
</dbReference>
<feature type="domain" description="Calmodulin-binding" evidence="2">
    <location>
        <begin position="639"/>
        <end position="750"/>
    </location>
</feature>
<feature type="compositionally biased region" description="Basic and acidic residues" evidence="1">
    <location>
        <begin position="425"/>
        <end position="434"/>
    </location>
</feature>
<dbReference type="SMART" id="SM01054">
    <property type="entry name" value="CaM_binding"/>
    <property type="match status" value="1"/>
</dbReference>
<comment type="caution">
    <text evidence="3">The sequence shown here is derived from an EMBL/GenBank/DDBJ whole genome shotgun (WGS) entry which is preliminary data.</text>
</comment>
<dbReference type="InterPro" id="IPR044681">
    <property type="entry name" value="PICBP-like"/>
</dbReference>
<evidence type="ECO:0000313" key="3">
    <source>
        <dbReference type="EMBL" id="KAK4253801.1"/>
    </source>
</evidence>
<feature type="compositionally biased region" description="Polar residues" evidence="1">
    <location>
        <begin position="78"/>
        <end position="107"/>
    </location>
</feature>
<protein>
    <recommendedName>
        <fullName evidence="2">Calmodulin-binding domain-containing protein</fullName>
    </recommendedName>
</protein>
<feature type="region of interest" description="Disordered" evidence="1">
    <location>
        <begin position="391"/>
        <end position="434"/>
    </location>
</feature>
<dbReference type="AlphaFoldDB" id="A0AAE1IP02"/>
<feature type="region of interest" description="Disordered" evidence="1">
    <location>
        <begin position="1"/>
        <end position="169"/>
    </location>
</feature>
<feature type="compositionally biased region" description="Basic residues" evidence="1">
    <location>
        <begin position="42"/>
        <end position="51"/>
    </location>
</feature>
<gene>
    <name evidence="3" type="ORF">QN277_010429</name>
</gene>
<feature type="compositionally biased region" description="Polar residues" evidence="1">
    <location>
        <begin position="118"/>
        <end position="129"/>
    </location>
</feature>
<feature type="compositionally biased region" description="Low complexity" evidence="1">
    <location>
        <begin position="139"/>
        <end position="157"/>
    </location>
</feature>
<organism evidence="3 4">
    <name type="scientific">Acacia crassicarpa</name>
    <name type="common">northern wattle</name>
    <dbReference type="NCBI Taxonomy" id="499986"/>
    <lineage>
        <taxon>Eukaryota</taxon>
        <taxon>Viridiplantae</taxon>
        <taxon>Streptophyta</taxon>
        <taxon>Embryophyta</taxon>
        <taxon>Tracheophyta</taxon>
        <taxon>Spermatophyta</taxon>
        <taxon>Magnoliopsida</taxon>
        <taxon>eudicotyledons</taxon>
        <taxon>Gunneridae</taxon>
        <taxon>Pentapetalae</taxon>
        <taxon>rosids</taxon>
        <taxon>fabids</taxon>
        <taxon>Fabales</taxon>
        <taxon>Fabaceae</taxon>
        <taxon>Caesalpinioideae</taxon>
        <taxon>mimosoid clade</taxon>
        <taxon>Acacieae</taxon>
        <taxon>Acacia</taxon>
    </lineage>
</organism>
<accession>A0AAE1IP02</accession>
<proteinExistence type="predicted"/>
<dbReference type="PANTHER" id="PTHR33923">
    <property type="entry name" value="CALMODULIN-BINDING PROTEIN-RELATED"/>
    <property type="match status" value="1"/>
</dbReference>
<feature type="compositionally biased region" description="Acidic residues" evidence="1">
    <location>
        <begin position="393"/>
        <end position="417"/>
    </location>
</feature>
<keyword evidence="4" id="KW-1185">Reference proteome</keyword>
<evidence type="ECO:0000259" key="2">
    <source>
        <dbReference type="SMART" id="SM01054"/>
    </source>
</evidence>
<reference evidence="3" key="1">
    <citation type="submission" date="2023-10" db="EMBL/GenBank/DDBJ databases">
        <title>Chromosome-level genome of the transformable northern wattle, Acacia crassicarpa.</title>
        <authorList>
            <person name="Massaro I."/>
            <person name="Sinha N.R."/>
            <person name="Poethig S."/>
            <person name="Leichty A.R."/>
        </authorList>
    </citation>
    <scope>NUCLEOTIDE SEQUENCE</scope>
    <source>
        <strain evidence="3">Acra3RX</strain>
        <tissue evidence="3">Leaf</tissue>
    </source>
</reference>
<sequence length="774" mass="87110">MVQRKVPSKLGIQADHHHVKSDKRLANLSQEGKIRGGADIMKKKKMKKSKSIKLSDMEILKSSSKKLPSFVQVHHPATVSSSSPQKLTPSIRTSDGSPNYMKPTSSSDAKKEFFPVSLRNSKSKPTSSSDAKKELFPVSLRNSESNNSKSNSSVSANKPAKPLTKSSPSLKLVRTLTKTPSFKKSSRVSLCADMNAQRATCSSTLKDSKFPPYLMLNPGATESEGTSVTKVCPYTYCSLNGHRHAPLPPLKSFLSARRRILNIQKSMKMEALSPRKLKVPCEPKKESDTDMDFFIEIYASKQNGDEENIKPTMEEEKNFVTQGDYDDMKQVVASLSDGSPKSEIDSEEDYGKYFDDAKIEQEAKFADEKDLPIWSGEEITIGSYRSEVSYEGEILEGSDSESTDMEWEHEEDNDDADSSILTEENDSKVESLSESSHDVSVMWLDDIISIYYEDIVPEVSQESKAKESVCFEANMEGTDESLEVHQEGNGGANEIVMDATVHSSNFSEETFEELEETGKKNHENNDVLEAENLVNKELLDLEENHEADCIDTVHNDTFDEQENMSLQQDDSRMSQADQITEPLVAETNKKMEEEYNADFKEEIVGNYASDASHDCCEASEVKNSQDQKVNEPCEADKVSEEKKNSSKYIIEEDKLESSRNNWKGVGGRRKRAIQDDDEMRKFNPREPNFLPLVPDPEAEKVDLKHQMMDERKNAEEWMVDYALRQTVTKLAPARKRKVALLVEAFESVNPISKCETHMRNKSSFSHPRPIQACS</sequence>
<name>A0AAE1IP02_9FABA</name>
<dbReference type="EMBL" id="JAWXYG010000015">
    <property type="protein sequence ID" value="KAK4253801.1"/>
    <property type="molecule type" value="Genomic_DNA"/>
</dbReference>
<evidence type="ECO:0000313" key="4">
    <source>
        <dbReference type="Proteomes" id="UP001293593"/>
    </source>
</evidence>
<evidence type="ECO:0000256" key="1">
    <source>
        <dbReference type="SAM" id="MobiDB-lite"/>
    </source>
</evidence>
<dbReference type="GO" id="GO:0005516">
    <property type="term" value="F:calmodulin binding"/>
    <property type="evidence" value="ECO:0007669"/>
    <property type="project" value="InterPro"/>
</dbReference>
<dbReference type="Proteomes" id="UP001293593">
    <property type="component" value="Unassembled WGS sequence"/>
</dbReference>
<dbReference type="Pfam" id="PF07839">
    <property type="entry name" value="CaM_binding"/>
    <property type="match status" value="1"/>
</dbReference>
<dbReference type="InterPro" id="IPR012417">
    <property type="entry name" value="CaM-bd_dom_pln"/>
</dbReference>